<feature type="compositionally biased region" description="Low complexity" evidence="2">
    <location>
        <begin position="303"/>
        <end position="318"/>
    </location>
</feature>
<dbReference type="eggNOG" id="KOG0703">
    <property type="taxonomic scope" value="Eukaryota"/>
</dbReference>
<dbReference type="Proteomes" id="UP000266841">
    <property type="component" value="Unassembled WGS sequence"/>
</dbReference>
<evidence type="ECO:0000313" key="4">
    <source>
        <dbReference type="EMBL" id="EJK61154.1"/>
    </source>
</evidence>
<proteinExistence type="predicted"/>
<dbReference type="PRINTS" id="PR00405">
    <property type="entry name" value="REVINTRACTNG"/>
</dbReference>
<dbReference type="SUPFAM" id="SSF57863">
    <property type="entry name" value="ArfGap/RecO-like zinc finger"/>
    <property type="match status" value="1"/>
</dbReference>
<comment type="caution">
    <text evidence="4">The sequence shown here is derived from an EMBL/GenBank/DDBJ whole genome shotgun (WGS) entry which is preliminary data.</text>
</comment>
<feature type="domain" description="Arf-GAP" evidence="3">
    <location>
        <begin position="7"/>
        <end position="180"/>
    </location>
</feature>
<gene>
    <name evidence="4" type="ORF">THAOC_18403</name>
</gene>
<name>K0S8D5_THAOC</name>
<evidence type="ECO:0000256" key="1">
    <source>
        <dbReference type="PROSITE-ProRule" id="PRU00288"/>
    </source>
</evidence>
<evidence type="ECO:0000313" key="5">
    <source>
        <dbReference type="Proteomes" id="UP000266841"/>
    </source>
</evidence>
<dbReference type="Pfam" id="PF01412">
    <property type="entry name" value="ArfGap"/>
    <property type="match status" value="1"/>
</dbReference>
<dbReference type="SMART" id="SM00105">
    <property type="entry name" value="ArfGap"/>
    <property type="match status" value="1"/>
</dbReference>
<keyword evidence="1" id="KW-0863">Zinc-finger</keyword>
<evidence type="ECO:0000259" key="3">
    <source>
        <dbReference type="PROSITE" id="PS50115"/>
    </source>
</evidence>
<dbReference type="CDD" id="cd08204">
    <property type="entry name" value="ArfGap"/>
    <property type="match status" value="1"/>
</dbReference>
<keyword evidence="1" id="KW-0479">Metal-binding</keyword>
<dbReference type="AlphaFoldDB" id="K0S8D5"/>
<accession>K0S8D5</accession>
<reference evidence="4 5" key="1">
    <citation type="journal article" date="2012" name="Genome Biol.">
        <title>Genome and low-iron response of an oceanic diatom adapted to chronic iron limitation.</title>
        <authorList>
            <person name="Lommer M."/>
            <person name="Specht M."/>
            <person name="Roy A.S."/>
            <person name="Kraemer L."/>
            <person name="Andreson R."/>
            <person name="Gutowska M.A."/>
            <person name="Wolf J."/>
            <person name="Bergner S.V."/>
            <person name="Schilhabel M.B."/>
            <person name="Klostermeier U.C."/>
            <person name="Beiko R.G."/>
            <person name="Rosenstiel P."/>
            <person name="Hippler M."/>
            <person name="Laroche J."/>
        </authorList>
    </citation>
    <scope>NUCLEOTIDE SEQUENCE [LARGE SCALE GENOMIC DNA]</scope>
    <source>
        <strain evidence="4 5">CCMP1005</strain>
    </source>
</reference>
<dbReference type="PROSITE" id="PS50115">
    <property type="entry name" value="ARFGAP"/>
    <property type="match status" value="1"/>
</dbReference>
<feature type="compositionally biased region" description="Basic and acidic residues" evidence="2">
    <location>
        <begin position="173"/>
        <end position="182"/>
    </location>
</feature>
<feature type="compositionally biased region" description="Basic and acidic residues" evidence="2">
    <location>
        <begin position="201"/>
        <end position="211"/>
    </location>
</feature>
<keyword evidence="1" id="KW-0862">Zinc</keyword>
<keyword evidence="5" id="KW-1185">Reference proteome</keyword>
<evidence type="ECO:0000256" key="2">
    <source>
        <dbReference type="SAM" id="MobiDB-lite"/>
    </source>
</evidence>
<dbReference type="InterPro" id="IPR038508">
    <property type="entry name" value="ArfGAP_dom_sf"/>
</dbReference>
<dbReference type="EMBL" id="AGNL01020348">
    <property type="protein sequence ID" value="EJK61154.1"/>
    <property type="molecule type" value="Genomic_DNA"/>
</dbReference>
<dbReference type="PANTHER" id="PTHR45705">
    <property type="entry name" value="FI20236P1"/>
    <property type="match status" value="1"/>
</dbReference>
<dbReference type="OMA" id="QAQYGGM"/>
<dbReference type="GO" id="GO:0005096">
    <property type="term" value="F:GTPase activator activity"/>
    <property type="evidence" value="ECO:0007669"/>
    <property type="project" value="InterPro"/>
</dbReference>
<organism evidence="4 5">
    <name type="scientific">Thalassiosira oceanica</name>
    <name type="common">Marine diatom</name>
    <dbReference type="NCBI Taxonomy" id="159749"/>
    <lineage>
        <taxon>Eukaryota</taxon>
        <taxon>Sar</taxon>
        <taxon>Stramenopiles</taxon>
        <taxon>Ochrophyta</taxon>
        <taxon>Bacillariophyta</taxon>
        <taxon>Coscinodiscophyceae</taxon>
        <taxon>Thalassiosirophycidae</taxon>
        <taxon>Thalassiosirales</taxon>
        <taxon>Thalassiosiraceae</taxon>
        <taxon>Thalassiosira</taxon>
    </lineage>
</organism>
<dbReference type="Gene3D" id="1.10.220.150">
    <property type="entry name" value="Arf GTPase activating protein"/>
    <property type="match status" value="1"/>
</dbReference>
<sequence length="491" mass="54006">MSQAEYKKRLKALMRLPENQVCSDCPGTQSKCVRVEASLSYWASLVLSLTTDHCRCWLLERQPRWASLIKPPPGAPPGTTQMGLFCCLECSGSHRRLGVHIGFVRSINLDSWKEEEVLAMENGGNAKINAIFEARLNVQKPSNTASGPVRERFIRDKYERRKFFDPSAFDGIAQRESRREQQEIVSGVQRRLTGNRTPSDAARRRVEERARNKGSSRIVKAVKTPPRKSEAPPAPPPTAPEPVGDLLDFGNFDSPEAVQAAAPQGSMPASNFPAPSESASNAEQQLDFFGNMDRTGSVPPNPQQQAAPAAQPQTQLQQPEEKRMSNADIMSMFNTPQTNANSMQQNMFAAGGSMPVQMGGMNQMTGMVGQQQWAPNMMQPQMGGSMGMMPMGSMAPSLNRQQLDMNGMHQMNGHGINGMQVGMQVNSNLSANQHGMGGQFQPAMHQMQMQMNGMQIGRMQPNMGVQNSTQTEKKKGGGQQIDQFAQFGSFR</sequence>
<dbReference type="InterPro" id="IPR037278">
    <property type="entry name" value="ARFGAP/RecO"/>
</dbReference>
<dbReference type="InterPro" id="IPR051718">
    <property type="entry name" value="ARF_GTPase-activating"/>
</dbReference>
<dbReference type="OrthoDB" id="983479at2759"/>
<protein>
    <recommendedName>
        <fullName evidence="3">Arf-GAP domain-containing protein</fullName>
    </recommendedName>
</protein>
<dbReference type="InterPro" id="IPR001164">
    <property type="entry name" value="ArfGAP_dom"/>
</dbReference>
<dbReference type="PANTHER" id="PTHR45705:SF1">
    <property type="entry name" value="FI20236P1"/>
    <property type="match status" value="1"/>
</dbReference>
<dbReference type="GO" id="GO:0005737">
    <property type="term" value="C:cytoplasm"/>
    <property type="evidence" value="ECO:0007669"/>
    <property type="project" value="TreeGrafter"/>
</dbReference>
<dbReference type="GO" id="GO:0008270">
    <property type="term" value="F:zinc ion binding"/>
    <property type="evidence" value="ECO:0007669"/>
    <property type="project" value="UniProtKB-KW"/>
</dbReference>
<feature type="region of interest" description="Disordered" evidence="2">
    <location>
        <begin position="173"/>
        <end position="322"/>
    </location>
</feature>